<dbReference type="GO" id="GO:0031966">
    <property type="term" value="C:mitochondrial membrane"/>
    <property type="evidence" value="ECO:0007669"/>
    <property type="project" value="UniProtKB-SubCell"/>
</dbReference>
<keyword evidence="6" id="KW-0406">Ion transport</keyword>
<evidence type="ECO:0000256" key="3">
    <source>
        <dbReference type="ARBA" id="ARBA00022448"/>
    </source>
</evidence>
<dbReference type="EMBL" id="FR907004">
    <property type="protein sequence ID" value="CDQ85888.1"/>
    <property type="molecule type" value="Genomic_DNA"/>
</dbReference>
<evidence type="ECO:0000256" key="9">
    <source>
        <dbReference type="ARBA" id="ARBA00023310"/>
    </source>
</evidence>
<evidence type="ECO:0000256" key="2">
    <source>
        <dbReference type="ARBA" id="ARBA00005895"/>
    </source>
</evidence>
<feature type="transmembrane region" description="Helical" evidence="10">
    <location>
        <begin position="97"/>
        <end position="119"/>
    </location>
</feature>
<comment type="subcellular location">
    <subcellularLocation>
        <location evidence="1">Mitochondrion membrane</location>
    </subcellularLocation>
</comment>
<keyword evidence="4" id="KW-0138">CF(0)</keyword>
<keyword evidence="10" id="KW-1133">Transmembrane helix</keyword>
<keyword evidence="9" id="KW-0066">ATP synthesis</keyword>
<dbReference type="PANTHER" id="PTHR13080:SF13">
    <property type="entry name" value="ATP SYNTHASE SUBUNIT F, MITOCHONDRIAL"/>
    <property type="match status" value="1"/>
</dbReference>
<keyword evidence="8 10" id="KW-0472">Membrane</keyword>
<evidence type="ECO:0000256" key="5">
    <source>
        <dbReference type="ARBA" id="ARBA00022781"/>
    </source>
</evidence>
<keyword evidence="5" id="KW-0375">Hydrogen ion transport</keyword>
<dbReference type="PANTHER" id="PTHR13080">
    <property type="entry name" value="ATP SYNTHASE F CHAIN, MITOCHONDRIAL-RELATED"/>
    <property type="match status" value="1"/>
</dbReference>
<reference evidence="11" key="1">
    <citation type="journal article" date="2014" name="Nat. Commun.">
        <title>The rainbow trout genome provides novel insights into evolution after whole-genome duplication in vertebrates.</title>
        <authorList>
            <person name="Berthelot C."/>
            <person name="Brunet F."/>
            <person name="Chalopin D."/>
            <person name="Juanchich A."/>
            <person name="Bernard M."/>
            <person name="Noel B."/>
            <person name="Bento P."/>
            <person name="Da Silva C."/>
            <person name="Labadie K."/>
            <person name="Alberti A."/>
            <person name="Aury J.M."/>
            <person name="Louis A."/>
            <person name="Dehais P."/>
            <person name="Bardou P."/>
            <person name="Montfort J."/>
            <person name="Klopp C."/>
            <person name="Cabau C."/>
            <person name="Gaspin C."/>
            <person name="Thorgaard G.H."/>
            <person name="Boussaha M."/>
            <person name="Quillet E."/>
            <person name="Guyomard R."/>
            <person name="Galiana D."/>
            <person name="Bobe J."/>
            <person name="Volff J.N."/>
            <person name="Genet C."/>
            <person name="Wincker P."/>
            <person name="Jaillon O."/>
            <person name="Roest Crollius H."/>
            <person name="Guiguen Y."/>
        </authorList>
    </citation>
    <scope>NUCLEOTIDE SEQUENCE [LARGE SCALE GENOMIC DNA]</scope>
</reference>
<comment type="similarity">
    <text evidence="2">Belongs to the ATPase F chain family.</text>
</comment>
<evidence type="ECO:0000256" key="8">
    <source>
        <dbReference type="ARBA" id="ARBA00023136"/>
    </source>
</evidence>
<accession>A0A060Y1U5</accession>
<dbReference type="InterPro" id="IPR019344">
    <property type="entry name" value="F1F0-ATPsyn_F_prd"/>
</dbReference>
<evidence type="ECO:0000313" key="11">
    <source>
        <dbReference type="EMBL" id="CDQ85888.1"/>
    </source>
</evidence>
<reference evidence="11" key="2">
    <citation type="submission" date="2014-03" db="EMBL/GenBank/DDBJ databases">
        <authorList>
            <person name="Genoscope - CEA"/>
        </authorList>
    </citation>
    <scope>NUCLEOTIDE SEQUENCE</scope>
</reference>
<dbReference type="GO" id="GO:0045259">
    <property type="term" value="C:proton-transporting ATP synthase complex"/>
    <property type="evidence" value="ECO:0007669"/>
    <property type="project" value="UniProtKB-KW"/>
</dbReference>
<dbReference type="PaxDb" id="8022-A0A060Y1U5"/>
<evidence type="ECO:0000256" key="10">
    <source>
        <dbReference type="SAM" id="Phobius"/>
    </source>
</evidence>
<evidence type="ECO:0000256" key="7">
    <source>
        <dbReference type="ARBA" id="ARBA00023128"/>
    </source>
</evidence>
<evidence type="ECO:0000256" key="1">
    <source>
        <dbReference type="ARBA" id="ARBA00004325"/>
    </source>
</evidence>
<dbReference type="AlphaFoldDB" id="A0A060Y1U5"/>
<organism evidence="11 12">
    <name type="scientific">Oncorhynchus mykiss</name>
    <name type="common">Rainbow trout</name>
    <name type="synonym">Salmo gairdneri</name>
    <dbReference type="NCBI Taxonomy" id="8022"/>
    <lineage>
        <taxon>Eukaryota</taxon>
        <taxon>Metazoa</taxon>
        <taxon>Chordata</taxon>
        <taxon>Craniata</taxon>
        <taxon>Vertebrata</taxon>
        <taxon>Euteleostomi</taxon>
        <taxon>Actinopterygii</taxon>
        <taxon>Neopterygii</taxon>
        <taxon>Teleostei</taxon>
        <taxon>Protacanthopterygii</taxon>
        <taxon>Salmoniformes</taxon>
        <taxon>Salmonidae</taxon>
        <taxon>Salmoninae</taxon>
        <taxon>Oncorhynchus</taxon>
    </lineage>
</organism>
<dbReference type="STRING" id="8022.A0A060Y1U5"/>
<protein>
    <submittedName>
        <fullName evidence="11">Uncharacterized protein</fullName>
    </submittedName>
</protein>
<keyword evidence="10" id="KW-0812">Transmembrane</keyword>
<evidence type="ECO:0000256" key="4">
    <source>
        <dbReference type="ARBA" id="ARBA00022547"/>
    </source>
</evidence>
<evidence type="ECO:0000256" key="6">
    <source>
        <dbReference type="ARBA" id="ARBA00023065"/>
    </source>
</evidence>
<name>A0A060Y1U5_ONCMY</name>
<keyword evidence="3" id="KW-0813">Transport</keyword>
<dbReference type="Proteomes" id="UP000193380">
    <property type="component" value="Unassembled WGS sequence"/>
</dbReference>
<sequence length="128" mass="14562">MDATLEMLLPYQRIGLKITLKELPGLIANRAPVNPIQGILALHRGRTPRTHTNTHSHSIFFDYPKISLTSNCHVLSLSRIAVVLREVLYIDVRKDGLGGVAMLLAGYCILSYTCSYPHIKHDRWRKYH</sequence>
<dbReference type="GO" id="GO:0042776">
    <property type="term" value="P:proton motive force-driven mitochondrial ATP synthesis"/>
    <property type="evidence" value="ECO:0007669"/>
    <property type="project" value="TreeGrafter"/>
</dbReference>
<keyword evidence="7" id="KW-0496">Mitochondrion</keyword>
<proteinExistence type="inferred from homology"/>
<dbReference type="GO" id="GO:0046933">
    <property type="term" value="F:proton-transporting ATP synthase activity, rotational mechanism"/>
    <property type="evidence" value="ECO:0007669"/>
    <property type="project" value="TreeGrafter"/>
</dbReference>
<gene>
    <name evidence="11" type="ORF">GSONMT00034304001</name>
</gene>
<evidence type="ECO:0000313" key="12">
    <source>
        <dbReference type="Proteomes" id="UP000193380"/>
    </source>
</evidence>